<evidence type="ECO:0008006" key="5">
    <source>
        <dbReference type="Google" id="ProtNLM"/>
    </source>
</evidence>
<reference evidence="4" key="1">
    <citation type="submission" date="2010-03" db="EMBL/GenBank/DDBJ databases">
        <title>The complete chromosome of Tsukamurella paurometabola DSM 20162.</title>
        <authorList>
            <consortium name="US DOE Joint Genome Institute (JGI-PGF)"/>
            <person name="Lucas S."/>
            <person name="Copeland A."/>
            <person name="Lapidus A."/>
            <person name="Glavina del Rio T."/>
            <person name="Dalin E."/>
            <person name="Tice H."/>
            <person name="Bruce D."/>
            <person name="Goodwin L."/>
            <person name="Pitluck S."/>
            <person name="Kyrpides N."/>
            <person name="Mavromatis K."/>
            <person name="Ivanova N."/>
            <person name="Mikhailova N."/>
            <person name="Munk A.C."/>
            <person name="Brettin T."/>
            <person name="Detter J.C."/>
            <person name="Tapia R."/>
            <person name="Han C."/>
            <person name="Larimer F."/>
            <person name="Land M."/>
            <person name="Hauser L."/>
            <person name="Markowitz V."/>
            <person name="Cheng J.-F."/>
            <person name="Hugenholtz P."/>
            <person name="Woyke T."/>
            <person name="Wu D."/>
            <person name="Jando M."/>
            <person name="Brambilla E."/>
            <person name="Klenk H.-P."/>
            <person name="Eisen J.A."/>
        </authorList>
    </citation>
    <scope>NUCLEOTIDE SEQUENCE [LARGE SCALE GENOMIC DNA]</scope>
    <source>
        <strain evidence="4">ATCC 8368 / DSM 20162 / CCUG 35730 / CIP 100753 / JCM 10117 / KCTC 9821 / NBRC 16120 / NCIMB 702349 / NCTC 13040</strain>
    </source>
</reference>
<dbReference type="AlphaFoldDB" id="D5UTM7"/>
<gene>
    <name evidence="3" type="ordered locus">Tpau_0744</name>
</gene>
<organism evidence="3 4">
    <name type="scientific">Tsukamurella paurometabola (strain ATCC 8368 / DSM 20162 / CCUG 35730 / CIP 100753 / JCM 10117 / KCTC 9821 / NBRC 16120 / NCIMB 702349 / NCTC 13040)</name>
    <name type="common">Corynebacterium paurometabolum</name>
    <dbReference type="NCBI Taxonomy" id="521096"/>
    <lineage>
        <taxon>Bacteria</taxon>
        <taxon>Bacillati</taxon>
        <taxon>Actinomycetota</taxon>
        <taxon>Actinomycetes</taxon>
        <taxon>Mycobacteriales</taxon>
        <taxon>Tsukamurellaceae</taxon>
        <taxon>Tsukamurella</taxon>
    </lineage>
</organism>
<dbReference type="eggNOG" id="ENOG503388I">
    <property type="taxonomic scope" value="Bacteria"/>
</dbReference>
<keyword evidence="2" id="KW-0812">Transmembrane</keyword>
<feature type="region of interest" description="Disordered" evidence="1">
    <location>
        <begin position="1"/>
        <end position="43"/>
    </location>
</feature>
<evidence type="ECO:0000256" key="1">
    <source>
        <dbReference type="SAM" id="MobiDB-lite"/>
    </source>
</evidence>
<evidence type="ECO:0000256" key="2">
    <source>
        <dbReference type="SAM" id="Phobius"/>
    </source>
</evidence>
<keyword evidence="4" id="KW-1185">Reference proteome</keyword>
<dbReference type="STRING" id="521096.Tpau_0744"/>
<keyword evidence="2" id="KW-1133">Transmembrane helix</keyword>
<name>D5UTM7_TSUPD</name>
<evidence type="ECO:0000313" key="3">
    <source>
        <dbReference type="EMBL" id="ADG77381.1"/>
    </source>
</evidence>
<accession>D5UTM7</accession>
<sequence length="126" mass="13220">MTRPEYDPSQPYAPYGSPGYPSPGYPQHPGYPAYPGYPVPPGEHQDPDNALGIVGLILSVAGCSPVGLVVSWIALNKSRQRGYKNTLALVGAIIGGVFTGFLVLVLVFYVVIFALALSTVGATSLV</sequence>
<dbReference type="EMBL" id="CP001966">
    <property type="protein sequence ID" value="ADG77381.1"/>
    <property type="molecule type" value="Genomic_DNA"/>
</dbReference>
<proteinExistence type="predicted"/>
<dbReference type="HOGENOM" id="CLU_1980640_0_0_11"/>
<protein>
    <recommendedName>
        <fullName evidence="5">DUF4190 domain-containing protein</fullName>
    </recommendedName>
</protein>
<keyword evidence="2" id="KW-0472">Membrane</keyword>
<dbReference type="RefSeq" id="WP_013125422.1">
    <property type="nucleotide sequence ID" value="NC_014158.1"/>
</dbReference>
<feature type="transmembrane region" description="Helical" evidence="2">
    <location>
        <begin position="50"/>
        <end position="75"/>
    </location>
</feature>
<reference evidence="3 4" key="2">
    <citation type="journal article" date="2011" name="Stand. Genomic Sci.">
        <title>Complete genome sequence of Tsukamurella paurometabola type strain (no. 33).</title>
        <authorList>
            <person name="Munk A.C."/>
            <person name="Lapidus A."/>
            <person name="Lucas S."/>
            <person name="Nolan M."/>
            <person name="Tice H."/>
            <person name="Cheng J.F."/>
            <person name="Del Rio T.G."/>
            <person name="Goodwin L."/>
            <person name="Pitluck S."/>
            <person name="Liolios K."/>
            <person name="Huntemann M."/>
            <person name="Ivanova N."/>
            <person name="Mavromatis K."/>
            <person name="Mikhailova N."/>
            <person name="Pati A."/>
            <person name="Chen A."/>
            <person name="Palaniappan K."/>
            <person name="Tapia R."/>
            <person name="Han C."/>
            <person name="Land M."/>
            <person name="Hauser L."/>
            <person name="Chang Y.J."/>
            <person name="Jeffries C.D."/>
            <person name="Brettin T."/>
            <person name="Yasawong M."/>
            <person name="Brambilla E.M."/>
            <person name="Rohde M."/>
            <person name="Sikorski J."/>
            <person name="Goker M."/>
            <person name="Detter J.C."/>
            <person name="Woyke T."/>
            <person name="Bristow J."/>
            <person name="Eisen J.A."/>
            <person name="Markowitz V."/>
            <person name="Hugenholtz P."/>
            <person name="Kyrpides N.C."/>
            <person name="Klenk H.P."/>
        </authorList>
    </citation>
    <scope>NUCLEOTIDE SEQUENCE [LARGE SCALE GENOMIC DNA]</scope>
    <source>
        <strain evidence="4">ATCC 8368 / DSM 20162 / CCUG 35730 / CIP 100753 / JCM 10117 / KCTC 9821 / NBRC 16120 / NCIMB 702349 / NCTC 13040</strain>
    </source>
</reference>
<dbReference type="Proteomes" id="UP000001213">
    <property type="component" value="Chromosome"/>
</dbReference>
<feature type="transmembrane region" description="Helical" evidence="2">
    <location>
        <begin position="87"/>
        <end position="117"/>
    </location>
</feature>
<dbReference type="KEGG" id="tpr:Tpau_0744"/>
<evidence type="ECO:0000313" key="4">
    <source>
        <dbReference type="Proteomes" id="UP000001213"/>
    </source>
</evidence>
<feature type="compositionally biased region" description="Low complexity" evidence="1">
    <location>
        <begin position="8"/>
        <end position="19"/>
    </location>
</feature>